<dbReference type="GO" id="GO:0006888">
    <property type="term" value="P:endoplasmic reticulum to Golgi vesicle-mediated transport"/>
    <property type="evidence" value="ECO:0007669"/>
    <property type="project" value="InterPro"/>
</dbReference>
<name>A0AAW2ZA52_9EUKA</name>
<evidence type="ECO:0000256" key="9">
    <source>
        <dbReference type="SAM" id="MobiDB-lite"/>
    </source>
</evidence>
<dbReference type="GO" id="GO:0005797">
    <property type="term" value="C:Golgi medial cisterna"/>
    <property type="evidence" value="ECO:0007669"/>
    <property type="project" value="TreeGrafter"/>
</dbReference>
<keyword evidence="7" id="KW-0333">Golgi apparatus</keyword>
<feature type="compositionally biased region" description="Polar residues" evidence="9">
    <location>
        <begin position="68"/>
        <end position="80"/>
    </location>
</feature>
<evidence type="ECO:0000256" key="5">
    <source>
        <dbReference type="ARBA" id="ARBA00022927"/>
    </source>
</evidence>
<dbReference type="InterPro" id="IPR023601">
    <property type="entry name" value="Golgi_SNAP_su1"/>
</dbReference>
<comment type="caution">
    <text evidence="11">The sequence shown here is derived from an EMBL/GenBank/DDBJ whole genome shotgun (WGS) entry which is preliminary data.</text>
</comment>
<keyword evidence="5" id="KW-0653">Protein transport</keyword>
<keyword evidence="6 10" id="KW-1133">Transmembrane helix</keyword>
<keyword evidence="4 10" id="KW-0812">Transmembrane</keyword>
<evidence type="ECO:0000256" key="8">
    <source>
        <dbReference type="ARBA" id="ARBA00023136"/>
    </source>
</evidence>
<evidence type="ECO:0000256" key="6">
    <source>
        <dbReference type="ARBA" id="ARBA00022989"/>
    </source>
</evidence>
<feature type="region of interest" description="Disordered" evidence="9">
    <location>
        <begin position="68"/>
        <end position="95"/>
    </location>
</feature>
<feature type="compositionally biased region" description="Basic and acidic residues" evidence="9">
    <location>
        <begin position="82"/>
        <end position="95"/>
    </location>
</feature>
<comment type="similarity">
    <text evidence="2">Belongs to the GOSR1 family.</text>
</comment>
<organism evidence="11 12">
    <name type="scientific">Acrasis kona</name>
    <dbReference type="NCBI Taxonomy" id="1008807"/>
    <lineage>
        <taxon>Eukaryota</taxon>
        <taxon>Discoba</taxon>
        <taxon>Heterolobosea</taxon>
        <taxon>Tetramitia</taxon>
        <taxon>Eutetramitia</taxon>
        <taxon>Acrasidae</taxon>
        <taxon>Acrasis</taxon>
    </lineage>
</organism>
<dbReference type="GO" id="GO:0031201">
    <property type="term" value="C:SNARE complex"/>
    <property type="evidence" value="ECO:0007669"/>
    <property type="project" value="TreeGrafter"/>
</dbReference>
<proteinExistence type="inferred from homology"/>
<comment type="subcellular location">
    <subcellularLocation>
        <location evidence="1">Golgi apparatus membrane</location>
        <topology evidence="1">Single-pass type IV membrane protein</topology>
    </subcellularLocation>
</comment>
<keyword evidence="8 10" id="KW-0472">Membrane</keyword>
<evidence type="ECO:0000313" key="12">
    <source>
        <dbReference type="Proteomes" id="UP001431209"/>
    </source>
</evidence>
<keyword evidence="12" id="KW-1185">Reference proteome</keyword>
<dbReference type="PANTHER" id="PTHR21094">
    <property type="entry name" value="GOS-28 SNARE- RELATED"/>
    <property type="match status" value="1"/>
</dbReference>
<dbReference type="GO" id="GO:0005484">
    <property type="term" value="F:SNAP receptor activity"/>
    <property type="evidence" value="ECO:0007669"/>
    <property type="project" value="TreeGrafter"/>
</dbReference>
<dbReference type="AlphaFoldDB" id="A0AAW2ZA52"/>
<sequence>MSFQQLLKTATSLENDLDQQITAFTKISTRAFGKEQSNSPSSVNNEQLCESISVEIEQLLRKLEKTNEQMSQMAQTGSDFDSTDHHESEQHKESLNDFRREFRRLKKNFTDAQNRAHLLDSVEHDINKYNGGARSEGLMNHRDHIINAERMVQDVVGQALRAKEELRIQRGVFNNVNENLTYMRTKFPLIDSLMGRIHQKKTKDMVILAVFIALCFFVTYILFIQ</sequence>
<dbReference type="GO" id="GO:0005801">
    <property type="term" value="C:cis-Golgi network"/>
    <property type="evidence" value="ECO:0007669"/>
    <property type="project" value="InterPro"/>
</dbReference>
<dbReference type="Proteomes" id="UP001431209">
    <property type="component" value="Unassembled WGS sequence"/>
</dbReference>
<dbReference type="GO" id="GO:0006906">
    <property type="term" value="P:vesicle fusion"/>
    <property type="evidence" value="ECO:0007669"/>
    <property type="project" value="TreeGrafter"/>
</dbReference>
<feature type="transmembrane region" description="Helical" evidence="10">
    <location>
        <begin position="205"/>
        <end position="224"/>
    </location>
</feature>
<gene>
    <name evidence="11" type="ORF">AKO1_002019</name>
</gene>
<dbReference type="PANTHER" id="PTHR21094:SF2">
    <property type="entry name" value="GOLGI SNAP RECEPTOR COMPLEX MEMBER 1"/>
    <property type="match status" value="1"/>
</dbReference>
<dbReference type="GO" id="GO:0015031">
    <property type="term" value="P:protein transport"/>
    <property type="evidence" value="ECO:0007669"/>
    <property type="project" value="UniProtKB-KW"/>
</dbReference>
<evidence type="ECO:0000256" key="10">
    <source>
        <dbReference type="SAM" id="Phobius"/>
    </source>
</evidence>
<evidence type="ECO:0000256" key="4">
    <source>
        <dbReference type="ARBA" id="ARBA00022692"/>
    </source>
</evidence>
<keyword evidence="11" id="KW-0675">Receptor</keyword>
<dbReference type="GO" id="GO:0048219">
    <property type="term" value="P:inter-Golgi cisterna vesicle-mediated transport"/>
    <property type="evidence" value="ECO:0007669"/>
    <property type="project" value="TreeGrafter"/>
</dbReference>
<accession>A0AAW2ZA52</accession>
<evidence type="ECO:0000256" key="3">
    <source>
        <dbReference type="ARBA" id="ARBA00022448"/>
    </source>
</evidence>
<reference evidence="11 12" key="1">
    <citation type="submission" date="2024-03" db="EMBL/GenBank/DDBJ databases">
        <title>The Acrasis kona genome and developmental transcriptomes reveal deep origins of eukaryotic multicellular pathways.</title>
        <authorList>
            <person name="Sheikh S."/>
            <person name="Fu C.-J."/>
            <person name="Brown M.W."/>
            <person name="Baldauf S.L."/>
        </authorList>
    </citation>
    <scope>NUCLEOTIDE SEQUENCE [LARGE SCALE GENOMIC DNA]</scope>
    <source>
        <strain evidence="11 12">ATCC MYA-3509</strain>
    </source>
</reference>
<dbReference type="Pfam" id="PF12352">
    <property type="entry name" value="V-SNARE_C"/>
    <property type="match status" value="1"/>
</dbReference>
<dbReference type="GO" id="GO:0000139">
    <property type="term" value="C:Golgi membrane"/>
    <property type="evidence" value="ECO:0007669"/>
    <property type="project" value="UniProtKB-SubCell"/>
</dbReference>
<evidence type="ECO:0000256" key="2">
    <source>
        <dbReference type="ARBA" id="ARBA00008473"/>
    </source>
</evidence>
<protein>
    <submittedName>
        <fullName evidence="11">Golgi SNAP receptor complex member 1</fullName>
    </submittedName>
</protein>
<evidence type="ECO:0000313" key="11">
    <source>
        <dbReference type="EMBL" id="KAL0486335.1"/>
    </source>
</evidence>
<dbReference type="EMBL" id="JAOPGA020001222">
    <property type="protein sequence ID" value="KAL0486335.1"/>
    <property type="molecule type" value="Genomic_DNA"/>
</dbReference>
<evidence type="ECO:0000256" key="1">
    <source>
        <dbReference type="ARBA" id="ARBA00004409"/>
    </source>
</evidence>
<keyword evidence="3" id="KW-0813">Transport</keyword>
<evidence type="ECO:0000256" key="7">
    <source>
        <dbReference type="ARBA" id="ARBA00023034"/>
    </source>
</evidence>